<organism evidence="1 2">
    <name type="scientific">Candidatus Woesebacteria bacterium RIFCSPHIGHO2_01_FULL_39_28</name>
    <dbReference type="NCBI Taxonomy" id="1802496"/>
    <lineage>
        <taxon>Bacteria</taxon>
        <taxon>Candidatus Woeseibacteriota</taxon>
    </lineage>
</organism>
<dbReference type="SUPFAM" id="SSF53335">
    <property type="entry name" value="S-adenosyl-L-methionine-dependent methyltransferases"/>
    <property type="match status" value="1"/>
</dbReference>
<name>A0A1F7YKH7_9BACT</name>
<gene>
    <name evidence="1" type="ORF">A2627_02500</name>
</gene>
<dbReference type="Pfam" id="PF13489">
    <property type="entry name" value="Methyltransf_23"/>
    <property type="match status" value="1"/>
</dbReference>
<proteinExistence type="predicted"/>
<sequence>MTEFKYKKISLDEYGVHQKIVRAVQPKTVVLEIGCAYGYITRELTKKGCKVYCIEKDFRAAQIAASFCRQIVVGDIEEKDILEKVKVKKFGTIIFADVLEHLKNPVGVLKRSVEFLNDGGRIIISVPNISFVTNRLTHLLGKFDYTKTGIMDESHLHFFTKKSISELIDKAGLRVSKFDYVGNFTQLPFYMQTLYPFLGKKTWSRKLEYKITSFWTEGLAVQFILACQKK</sequence>
<dbReference type="Gene3D" id="3.40.50.150">
    <property type="entry name" value="Vaccinia Virus protein VP39"/>
    <property type="match status" value="1"/>
</dbReference>
<accession>A0A1F7YKH7</accession>
<evidence type="ECO:0000313" key="1">
    <source>
        <dbReference type="EMBL" id="OGM27015.1"/>
    </source>
</evidence>
<dbReference type="PANTHER" id="PTHR43861:SF6">
    <property type="entry name" value="METHYLTRANSFERASE TYPE 11"/>
    <property type="match status" value="1"/>
</dbReference>
<comment type="caution">
    <text evidence="1">The sequence shown here is derived from an EMBL/GenBank/DDBJ whole genome shotgun (WGS) entry which is preliminary data.</text>
</comment>
<dbReference type="CDD" id="cd02440">
    <property type="entry name" value="AdoMet_MTases"/>
    <property type="match status" value="1"/>
</dbReference>
<dbReference type="AlphaFoldDB" id="A0A1F7YKH7"/>
<dbReference type="InterPro" id="IPR029063">
    <property type="entry name" value="SAM-dependent_MTases_sf"/>
</dbReference>
<evidence type="ECO:0000313" key="2">
    <source>
        <dbReference type="Proteomes" id="UP000178851"/>
    </source>
</evidence>
<reference evidence="1 2" key="1">
    <citation type="journal article" date="2016" name="Nat. Commun.">
        <title>Thousands of microbial genomes shed light on interconnected biogeochemical processes in an aquifer system.</title>
        <authorList>
            <person name="Anantharaman K."/>
            <person name="Brown C.T."/>
            <person name="Hug L.A."/>
            <person name="Sharon I."/>
            <person name="Castelle C.J."/>
            <person name="Probst A.J."/>
            <person name="Thomas B.C."/>
            <person name="Singh A."/>
            <person name="Wilkins M.J."/>
            <person name="Karaoz U."/>
            <person name="Brodie E.L."/>
            <person name="Williams K.H."/>
            <person name="Hubbard S.S."/>
            <person name="Banfield J.F."/>
        </authorList>
    </citation>
    <scope>NUCLEOTIDE SEQUENCE [LARGE SCALE GENOMIC DNA]</scope>
</reference>
<protein>
    <submittedName>
        <fullName evidence="1">Uncharacterized protein</fullName>
    </submittedName>
</protein>
<dbReference type="Proteomes" id="UP000178851">
    <property type="component" value="Unassembled WGS sequence"/>
</dbReference>
<dbReference type="EMBL" id="MGGI01000009">
    <property type="protein sequence ID" value="OGM27015.1"/>
    <property type="molecule type" value="Genomic_DNA"/>
</dbReference>
<dbReference type="PANTHER" id="PTHR43861">
    <property type="entry name" value="TRANS-ACONITATE 2-METHYLTRANSFERASE-RELATED"/>
    <property type="match status" value="1"/>
</dbReference>